<dbReference type="Pfam" id="PF12966">
    <property type="entry name" value="AtpR"/>
    <property type="match status" value="1"/>
</dbReference>
<protein>
    <submittedName>
        <fullName evidence="2">N-ATPase, AtpR subunit</fullName>
    </submittedName>
</protein>
<feature type="transmembrane region" description="Helical" evidence="1">
    <location>
        <begin position="67"/>
        <end position="84"/>
    </location>
</feature>
<dbReference type="EMBL" id="FOUB01000026">
    <property type="protein sequence ID" value="SFM38090.1"/>
    <property type="molecule type" value="Genomic_DNA"/>
</dbReference>
<reference evidence="3" key="1">
    <citation type="submission" date="2016-10" db="EMBL/GenBank/DDBJ databases">
        <authorList>
            <person name="Varghese N."/>
            <person name="Submissions S."/>
        </authorList>
    </citation>
    <scope>NUCLEOTIDE SEQUENCE [LARGE SCALE GENOMIC DNA]</scope>
    <source>
        <strain evidence="3">Nm44</strain>
    </source>
</reference>
<keyword evidence="1" id="KW-0812">Transmembrane</keyword>
<organism evidence="2 3">
    <name type="scientific">Nitrosomonas communis</name>
    <dbReference type="NCBI Taxonomy" id="44574"/>
    <lineage>
        <taxon>Bacteria</taxon>
        <taxon>Pseudomonadati</taxon>
        <taxon>Pseudomonadota</taxon>
        <taxon>Betaproteobacteria</taxon>
        <taxon>Nitrosomonadales</taxon>
        <taxon>Nitrosomonadaceae</taxon>
        <taxon>Nitrosomonas</taxon>
    </lineage>
</organism>
<name>A0A1I4QEM5_9PROT</name>
<accession>A0A1I4QEM5</accession>
<dbReference type="RefSeq" id="WP_074905568.1">
    <property type="nucleotide sequence ID" value="NZ_FOUB01000026.1"/>
</dbReference>
<evidence type="ECO:0000313" key="3">
    <source>
        <dbReference type="Proteomes" id="UP000183287"/>
    </source>
</evidence>
<evidence type="ECO:0000313" key="2">
    <source>
        <dbReference type="EMBL" id="SFM38090.1"/>
    </source>
</evidence>
<keyword evidence="3" id="KW-1185">Reference proteome</keyword>
<dbReference type="AlphaFoldDB" id="A0A1I4QEM5"/>
<dbReference type="Proteomes" id="UP000183287">
    <property type="component" value="Unassembled WGS sequence"/>
</dbReference>
<keyword evidence="1" id="KW-1133">Transmembrane helix</keyword>
<sequence length="107" mass="12058">MINLILTLMIAFAAGVTLGLSSLLALRHSLQTLSRHSYPVLWIVANTGLRLVLVTVILFAIMQFGEWRHLLASVVGFALARWLITRRLSQLNNLIFNRERSETAEKS</sequence>
<dbReference type="OrthoDB" id="467414at2"/>
<feature type="transmembrane region" description="Helical" evidence="1">
    <location>
        <begin position="38"/>
        <end position="61"/>
    </location>
</feature>
<feature type="transmembrane region" description="Helical" evidence="1">
    <location>
        <begin position="6"/>
        <end position="26"/>
    </location>
</feature>
<gene>
    <name evidence="2" type="ORF">SAMN05421863_102617</name>
</gene>
<evidence type="ECO:0000256" key="1">
    <source>
        <dbReference type="SAM" id="Phobius"/>
    </source>
</evidence>
<keyword evidence="1" id="KW-0472">Membrane</keyword>
<proteinExistence type="predicted"/>
<dbReference type="InterPro" id="IPR017581">
    <property type="entry name" value="AtpR-like"/>
</dbReference>